<organism evidence="1">
    <name type="scientific">Acidobacterium capsulatum</name>
    <dbReference type="NCBI Taxonomy" id="33075"/>
    <lineage>
        <taxon>Bacteria</taxon>
        <taxon>Pseudomonadati</taxon>
        <taxon>Acidobacteriota</taxon>
        <taxon>Terriglobia</taxon>
        <taxon>Terriglobales</taxon>
        <taxon>Acidobacteriaceae</taxon>
        <taxon>Acidobacterium</taxon>
    </lineage>
</organism>
<proteinExistence type="predicted"/>
<gene>
    <name evidence="1" type="ORF">ENW50_13015</name>
</gene>
<comment type="caution">
    <text evidence="1">The sequence shown here is derived from an EMBL/GenBank/DDBJ whole genome shotgun (WGS) entry which is preliminary data.</text>
</comment>
<dbReference type="SUPFAM" id="SSF89095">
    <property type="entry name" value="GatB/YqeY motif"/>
    <property type="match status" value="1"/>
</dbReference>
<accession>A0A7V4XV74</accession>
<dbReference type="InterPro" id="IPR042184">
    <property type="entry name" value="YqeY/Aim41_N"/>
</dbReference>
<dbReference type="AlphaFoldDB" id="A0A7V4XV74"/>
<dbReference type="Pfam" id="PF09424">
    <property type="entry name" value="YqeY"/>
    <property type="match status" value="1"/>
</dbReference>
<dbReference type="PANTHER" id="PTHR28055:SF1">
    <property type="entry name" value="ALTERED INHERITANCE OF MITOCHONDRIA PROTEIN 41, MITOCHONDRIAL"/>
    <property type="match status" value="1"/>
</dbReference>
<dbReference type="Gene3D" id="1.10.1510.10">
    <property type="entry name" value="Uncharacterised protein YqeY/AIM41 PF09424, N-terminal domain"/>
    <property type="match status" value="1"/>
</dbReference>
<dbReference type="PANTHER" id="PTHR28055">
    <property type="entry name" value="ALTERED INHERITANCE OF MITOCHONDRIA PROTEIN 41, MITOCHONDRIAL"/>
    <property type="match status" value="1"/>
</dbReference>
<dbReference type="Gene3D" id="1.10.10.410">
    <property type="match status" value="1"/>
</dbReference>
<evidence type="ECO:0000313" key="1">
    <source>
        <dbReference type="EMBL" id="HGY95586.1"/>
    </source>
</evidence>
<dbReference type="InterPro" id="IPR003789">
    <property type="entry name" value="Asn/Gln_tRNA_amidoTrase-B-like"/>
</dbReference>
<protein>
    <submittedName>
        <fullName evidence="1">GatB/YqeY domain-containing protein</fullName>
    </submittedName>
</protein>
<name>A0A7V4XV74_9BACT</name>
<dbReference type="GO" id="GO:0016884">
    <property type="term" value="F:carbon-nitrogen ligase activity, with glutamine as amido-N-donor"/>
    <property type="evidence" value="ECO:0007669"/>
    <property type="project" value="InterPro"/>
</dbReference>
<dbReference type="InterPro" id="IPR019004">
    <property type="entry name" value="YqeY/Aim41"/>
</dbReference>
<sequence>MSLVKQIDTDTIAAMKAKDAERTGVLRMVKAAFKTREIEKREPLTDTEAQQVLTTMIKQRRESIDQFQKGGRADLAEKEAWEITVIEAYMPKAASEEEIRQLVEEAIAELAVSGEDLGPKDMGTAMKAVQARIQQKGLRADGRMVSEMVKARLAK</sequence>
<dbReference type="EMBL" id="DTKL01000080">
    <property type="protein sequence ID" value="HGY95586.1"/>
    <property type="molecule type" value="Genomic_DNA"/>
</dbReference>
<dbReference type="InterPro" id="IPR023168">
    <property type="entry name" value="GatB_Yqey_C_2"/>
</dbReference>
<reference evidence="1" key="1">
    <citation type="journal article" date="2020" name="mSystems">
        <title>Genome- and Community-Level Interaction Insights into Carbon Utilization and Element Cycling Functions of Hydrothermarchaeota in Hydrothermal Sediment.</title>
        <authorList>
            <person name="Zhou Z."/>
            <person name="Liu Y."/>
            <person name="Xu W."/>
            <person name="Pan J."/>
            <person name="Luo Z.H."/>
            <person name="Li M."/>
        </authorList>
    </citation>
    <scope>NUCLEOTIDE SEQUENCE [LARGE SCALE GENOMIC DNA]</scope>
    <source>
        <strain evidence="1">SpSt-855</strain>
    </source>
</reference>